<protein>
    <submittedName>
        <fullName evidence="1">Uncharacterized protein</fullName>
    </submittedName>
</protein>
<keyword evidence="2" id="KW-1185">Reference proteome</keyword>
<feature type="non-terminal residue" evidence="1">
    <location>
        <position position="1"/>
    </location>
</feature>
<evidence type="ECO:0000313" key="2">
    <source>
        <dbReference type="Proteomes" id="UP001331761"/>
    </source>
</evidence>
<evidence type="ECO:0000313" key="1">
    <source>
        <dbReference type="EMBL" id="KAK5966732.1"/>
    </source>
</evidence>
<dbReference type="AlphaFoldDB" id="A0AAN8F3K6"/>
<reference evidence="1 2" key="1">
    <citation type="submission" date="2019-10" db="EMBL/GenBank/DDBJ databases">
        <title>Assembly and Annotation for the nematode Trichostrongylus colubriformis.</title>
        <authorList>
            <person name="Martin J."/>
        </authorList>
    </citation>
    <scope>NUCLEOTIDE SEQUENCE [LARGE SCALE GENOMIC DNA]</scope>
    <source>
        <strain evidence="1">G859</strain>
        <tissue evidence="1">Whole worm</tissue>
    </source>
</reference>
<name>A0AAN8F3K6_TRICO</name>
<dbReference type="EMBL" id="WIXE01023164">
    <property type="protein sequence ID" value="KAK5966732.1"/>
    <property type="molecule type" value="Genomic_DNA"/>
</dbReference>
<accession>A0AAN8F3K6</accession>
<sequence>PANFPAYSVYWDAGTGSLNSILAAAQVLLNHIVLAKDVASSLSLPRVFTISEGASFEAGLPIKLLTELRDEFSLNPILTYDSMVHCMQLHVNNTVECFCDFRDGFDVCSRGF</sequence>
<gene>
    <name evidence="1" type="ORF">GCK32_019234</name>
</gene>
<dbReference type="Proteomes" id="UP001331761">
    <property type="component" value="Unassembled WGS sequence"/>
</dbReference>
<proteinExistence type="predicted"/>
<comment type="caution">
    <text evidence="1">The sequence shown here is derived from an EMBL/GenBank/DDBJ whole genome shotgun (WGS) entry which is preliminary data.</text>
</comment>
<organism evidence="1 2">
    <name type="scientific">Trichostrongylus colubriformis</name>
    <name type="common">Black scour worm</name>
    <dbReference type="NCBI Taxonomy" id="6319"/>
    <lineage>
        <taxon>Eukaryota</taxon>
        <taxon>Metazoa</taxon>
        <taxon>Ecdysozoa</taxon>
        <taxon>Nematoda</taxon>
        <taxon>Chromadorea</taxon>
        <taxon>Rhabditida</taxon>
        <taxon>Rhabditina</taxon>
        <taxon>Rhabditomorpha</taxon>
        <taxon>Strongyloidea</taxon>
        <taxon>Trichostrongylidae</taxon>
        <taxon>Trichostrongylus</taxon>
    </lineage>
</organism>